<keyword evidence="3 7" id="KW-0479">Metal-binding</keyword>
<reference evidence="9 10" key="1">
    <citation type="journal article" date="2020" name="Mol. Biol. Evol.">
        <title>Distinct Expression and Methylation Patterns for Genes with Different Fates following a Single Whole-Genome Duplication in Flowering Plants.</title>
        <authorList>
            <person name="Shi T."/>
            <person name="Rahmani R.S."/>
            <person name="Gugger P.F."/>
            <person name="Wang M."/>
            <person name="Li H."/>
            <person name="Zhang Y."/>
            <person name="Li Z."/>
            <person name="Wang Q."/>
            <person name="Van de Peer Y."/>
            <person name="Marchal K."/>
            <person name="Chen J."/>
        </authorList>
    </citation>
    <scope>NUCLEOTIDE SEQUENCE [LARGE SCALE GENOMIC DNA]</scope>
    <source>
        <tissue evidence="9">Leaf</tissue>
    </source>
</reference>
<dbReference type="Pfam" id="PF00067">
    <property type="entry name" value="p450"/>
    <property type="match status" value="1"/>
</dbReference>
<dbReference type="SUPFAM" id="SSF48264">
    <property type="entry name" value="Cytochrome P450"/>
    <property type="match status" value="1"/>
</dbReference>
<evidence type="ECO:0000256" key="4">
    <source>
        <dbReference type="ARBA" id="ARBA00022989"/>
    </source>
</evidence>
<keyword evidence="7 8" id="KW-0349">Heme</keyword>
<accession>A0A822XY32</accession>
<dbReference type="GO" id="GO:0020037">
    <property type="term" value="F:heme binding"/>
    <property type="evidence" value="ECO:0007669"/>
    <property type="project" value="InterPro"/>
</dbReference>
<dbReference type="GO" id="GO:0016705">
    <property type="term" value="F:oxidoreductase activity, acting on paired donors, with incorporation or reduction of molecular oxygen"/>
    <property type="evidence" value="ECO:0007669"/>
    <property type="project" value="InterPro"/>
</dbReference>
<dbReference type="GO" id="GO:0005506">
    <property type="term" value="F:iron ion binding"/>
    <property type="evidence" value="ECO:0007669"/>
    <property type="project" value="InterPro"/>
</dbReference>
<dbReference type="Proteomes" id="UP000607653">
    <property type="component" value="Unassembled WGS sequence"/>
</dbReference>
<evidence type="ECO:0000256" key="3">
    <source>
        <dbReference type="ARBA" id="ARBA00022723"/>
    </source>
</evidence>
<feature type="binding site" description="axial binding residue" evidence="7">
    <location>
        <position position="50"/>
    </location>
    <ligand>
        <name>heme</name>
        <dbReference type="ChEBI" id="CHEBI:30413"/>
    </ligand>
    <ligandPart>
        <name>Fe</name>
        <dbReference type="ChEBI" id="CHEBI:18248"/>
    </ligandPart>
</feature>
<keyword evidence="6" id="KW-0472">Membrane</keyword>
<dbReference type="EMBL" id="DUZY01000001">
    <property type="protein sequence ID" value="DAD24922.1"/>
    <property type="molecule type" value="Genomic_DNA"/>
</dbReference>
<dbReference type="AlphaFoldDB" id="A0A822XY32"/>
<dbReference type="GO" id="GO:0016020">
    <property type="term" value="C:membrane"/>
    <property type="evidence" value="ECO:0007669"/>
    <property type="project" value="UniProtKB-SubCell"/>
</dbReference>
<dbReference type="InterPro" id="IPR036396">
    <property type="entry name" value="Cyt_P450_sf"/>
</dbReference>
<keyword evidence="4" id="KW-1133">Transmembrane helix</keyword>
<evidence type="ECO:0000256" key="1">
    <source>
        <dbReference type="ARBA" id="ARBA00004167"/>
    </source>
</evidence>
<dbReference type="InterPro" id="IPR002403">
    <property type="entry name" value="Cyt_P450_E_grp-IV"/>
</dbReference>
<keyword evidence="2" id="KW-0812">Transmembrane</keyword>
<keyword evidence="5 7" id="KW-0408">Iron</keyword>
<dbReference type="Gene3D" id="1.10.630.10">
    <property type="entry name" value="Cytochrome P450"/>
    <property type="match status" value="1"/>
</dbReference>
<dbReference type="InterPro" id="IPR001128">
    <property type="entry name" value="Cyt_P450"/>
</dbReference>
<keyword evidence="8" id="KW-0560">Oxidoreductase</keyword>
<dbReference type="InterPro" id="IPR051103">
    <property type="entry name" value="Plant_metabolite_P450s"/>
</dbReference>
<keyword evidence="10" id="KW-1185">Reference proteome</keyword>
<dbReference type="InterPro" id="IPR017972">
    <property type="entry name" value="Cyt_P450_CS"/>
</dbReference>
<evidence type="ECO:0000256" key="6">
    <source>
        <dbReference type="ARBA" id="ARBA00023136"/>
    </source>
</evidence>
<keyword evidence="8" id="KW-0503">Monooxygenase</keyword>
<evidence type="ECO:0000256" key="5">
    <source>
        <dbReference type="ARBA" id="ARBA00023004"/>
    </source>
</evidence>
<dbReference type="PRINTS" id="PR00465">
    <property type="entry name" value="EP450IV"/>
</dbReference>
<evidence type="ECO:0000256" key="8">
    <source>
        <dbReference type="RuleBase" id="RU000461"/>
    </source>
</evidence>
<comment type="caution">
    <text evidence="9">The sequence shown here is derived from an EMBL/GenBank/DDBJ whole genome shotgun (WGS) entry which is preliminary data.</text>
</comment>
<name>A0A822XY32_NELNU</name>
<comment type="subcellular location">
    <subcellularLocation>
        <location evidence="1">Membrane</location>
        <topology evidence="1">Single-pass membrane protein</topology>
    </subcellularLocation>
</comment>
<gene>
    <name evidence="9" type="ORF">HUJ06_026386</name>
</gene>
<dbReference type="GO" id="GO:0004497">
    <property type="term" value="F:monooxygenase activity"/>
    <property type="evidence" value="ECO:0007669"/>
    <property type="project" value="UniProtKB-KW"/>
</dbReference>
<evidence type="ECO:0000313" key="10">
    <source>
        <dbReference type="Proteomes" id="UP000607653"/>
    </source>
</evidence>
<sequence>MGRDPKVWEDPMEFKSERFLTRGDGMPQAFDLTGSREIKMMPFGAGRRICPGLALALLQLQYFVANLIREFEWTVKDGEEVDLSEKQYTILIMMKNRLRTHISPRRV</sequence>
<evidence type="ECO:0000256" key="2">
    <source>
        <dbReference type="ARBA" id="ARBA00022692"/>
    </source>
</evidence>
<protein>
    <recommendedName>
        <fullName evidence="11">Cytochrome P450 89A2-like</fullName>
    </recommendedName>
</protein>
<evidence type="ECO:0000313" key="9">
    <source>
        <dbReference type="EMBL" id="DAD24922.1"/>
    </source>
</evidence>
<organism evidence="9 10">
    <name type="scientific">Nelumbo nucifera</name>
    <name type="common">Sacred lotus</name>
    <dbReference type="NCBI Taxonomy" id="4432"/>
    <lineage>
        <taxon>Eukaryota</taxon>
        <taxon>Viridiplantae</taxon>
        <taxon>Streptophyta</taxon>
        <taxon>Embryophyta</taxon>
        <taxon>Tracheophyta</taxon>
        <taxon>Spermatophyta</taxon>
        <taxon>Magnoliopsida</taxon>
        <taxon>Proteales</taxon>
        <taxon>Nelumbonaceae</taxon>
        <taxon>Nelumbo</taxon>
    </lineage>
</organism>
<dbReference type="PANTHER" id="PTHR24298">
    <property type="entry name" value="FLAVONOID 3'-MONOOXYGENASE-RELATED"/>
    <property type="match status" value="1"/>
</dbReference>
<comment type="similarity">
    <text evidence="8">Belongs to the cytochrome P450 family.</text>
</comment>
<evidence type="ECO:0008006" key="11">
    <source>
        <dbReference type="Google" id="ProtNLM"/>
    </source>
</evidence>
<comment type="cofactor">
    <cofactor evidence="7">
        <name>heme</name>
        <dbReference type="ChEBI" id="CHEBI:30413"/>
    </cofactor>
</comment>
<dbReference type="PROSITE" id="PS00086">
    <property type="entry name" value="CYTOCHROME_P450"/>
    <property type="match status" value="1"/>
</dbReference>
<evidence type="ECO:0000256" key="7">
    <source>
        <dbReference type="PIRSR" id="PIRSR602403-1"/>
    </source>
</evidence>
<proteinExistence type="inferred from homology"/>
<dbReference type="PANTHER" id="PTHR24298:SF800">
    <property type="entry name" value="CYTOCHROME P450 89A2-RELATED"/>
    <property type="match status" value="1"/>
</dbReference>